<dbReference type="Pfam" id="PF08662">
    <property type="entry name" value="eIF2A"/>
    <property type="match status" value="1"/>
</dbReference>
<evidence type="ECO:0000256" key="2">
    <source>
        <dbReference type="ARBA" id="ARBA00013819"/>
    </source>
</evidence>
<keyword evidence="4" id="KW-0853">WD repeat</keyword>
<keyword evidence="6 8" id="KW-0810">Translation regulation</keyword>
<evidence type="ECO:0000256" key="6">
    <source>
        <dbReference type="ARBA" id="ARBA00022845"/>
    </source>
</evidence>
<dbReference type="PANTHER" id="PTHR13227">
    <property type="entry name" value="EUKARYOTIC TRANSLATION INITIATION FACTOR 2A"/>
    <property type="match status" value="1"/>
</dbReference>
<dbReference type="AlphaFoldDB" id="A0A7S2W6T5"/>
<dbReference type="GO" id="GO:0003729">
    <property type="term" value="F:mRNA binding"/>
    <property type="evidence" value="ECO:0007669"/>
    <property type="project" value="TreeGrafter"/>
</dbReference>
<reference evidence="11" key="1">
    <citation type="submission" date="2021-01" db="EMBL/GenBank/DDBJ databases">
        <authorList>
            <person name="Corre E."/>
            <person name="Pelletier E."/>
            <person name="Niang G."/>
            <person name="Scheremetjew M."/>
            <person name="Finn R."/>
            <person name="Kale V."/>
            <person name="Holt S."/>
            <person name="Cochrane G."/>
            <person name="Meng A."/>
            <person name="Brown T."/>
            <person name="Cohen L."/>
        </authorList>
    </citation>
    <scope>NUCLEOTIDE SEQUENCE</scope>
    <source>
        <strain evidence="11">CCMP1243</strain>
    </source>
</reference>
<dbReference type="SUPFAM" id="SSF82171">
    <property type="entry name" value="DPP6 N-terminal domain-like"/>
    <property type="match status" value="1"/>
</dbReference>
<proteinExistence type="inferred from homology"/>
<dbReference type="Gene3D" id="2.130.10.10">
    <property type="entry name" value="YVTN repeat-like/Quinoprotein amine dehydrogenase"/>
    <property type="match status" value="1"/>
</dbReference>
<name>A0A7S2W6T5_9STRA</name>
<feature type="compositionally biased region" description="Low complexity" evidence="9">
    <location>
        <begin position="572"/>
        <end position="583"/>
    </location>
</feature>
<dbReference type="InterPro" id="IPR011387">
    <property type="entry name" value="TIF2A"/>
</dbReference>
<evidence type="ECO:0000256" key="4">
    <source>
        <dbReference type="ARBA" id="ARBA00022574"/>
    </source>
</evidence>
<evidence type="ECO:0000259" key="10">
    <source>
        <dbReference type="Pfam" id="PF08662"/>
    </source>
</evidence>
<dbReference type="GO" id="GO:0043022">
    <property type="term" value="F:ribosome binding"/>
    <property type="evidence" value="ECO:0007669"/>
    <property type="project" value="UniProtKB-UniRule"/>
</dbReference>
<sequence>MAALEEAGGGSAEGVEAFPTTRLLLRNRQGVSLLHGPLADKNMEDTVAAASVAPDGSFAPLLGASLCEFSPSGEVVAVASATAGVVLHSSVAATDVEPQPPVVLEGCGRVQKLAFSPQGTYVVTWQKYEAEAEVQNLRVFEAATGSLVTSFPMKKLSSMLWPALQWTSDEALCMRMVSNEVHVFHGRELSRGVVDKIRSPNVAAFSVSPAATLPIKVCLFTPETKGKPANVRICQFPNSERAIASKTFFNAQEITFNWAPNGSAVLVKTHTDVDRTGASYYGSTGLHILHSDGSYDSSVSTQKEGPISDAKFSPTGRHFVVVAGSMPAVATLFDMRANAVFSFGTAHRNTICFSPHGRFLCLAGFGNLAGDMDFWDVNKQKKMGSNTAHCAVGFGWSPDSRFFMTATLAPRMNVDNGVKIFRYNGAGPIFELPQTQLFDAKWRPALPGVYPDRPQSPTRRNENQGKGSQAAAAAAKPQAYRPPRSSGALAAMMRAERAGETGGSGAAKLSAAAASRPKHLPVGMAPPAPAKISKSKAKKDKQKKKKEAEEAAALMQKLDLLNGDGGHDAAGDEPSAAAGANATKGGGSGAAAADAVEQPPDKEKRLKKLRKALKAIDAIKEKVAAGQDVNTDQKAKLDTEDTVKAEIAELEQELAAAGA</sequence>
<feature type="domain" description="Translation initiation factor beta propellor-like" evidence="10">
    <location>
        <begin position="246"/>
        <end position="426"/>
    </location>
</feature>
<evidence type="ECO:0000256" key="5">
    <source>
        <dbReference type="ARBA" id="ARBA00022737"/>
    </source>
</evidence>
<dbReference type="EMBL" id="HBHJ01006811">
    <property type="protein sequence ID" value="CAD9670721.1"/>
    <property type="molecule type" value="Transcribed_RNA"/>
</dbReference>
<evidence type="ECO:0000256" key="3">
    <source>
        <dbReference type="ARBA" id="ARBA00022540"/>
    </source>
</evidence>
<dbReference type="InterPro" id="IPR015943">
    <property type="entry name" value="WD40/YVTN_repeat-like_dom_sf"/>
</dbReference>
<feature type="compositionally biased region" description="Low complexity" evidence="9">
    <location>
        <begin position="506"/>
        <end position="515"/>
    </location>
</feature>
<evidence type="ECO:0000256" key="7">
    <source>
        <dbReference type="ARBA" id="ARBA00022917"/>
    </source>
</evidence>
<dbReference type="GO" id="GO:0003743">
    <property type="term" value="F:translation initiation factor activity"/>
    <property type="evidence" value="ECO:0007669"/>
    <property type="project" value="UniProtKB-UniRule"/>
</dbReference>
<evidence type="ECO:0000256" key="1">
    <source>
        <dbReference type="ARBA" id="ARBA00009573"/>
    </source>
</evidence>
<dbReference type="GO" id="GO:0000049">
    <property type="term" value="F:tRNA binding"/>
    <property type="evidence" value="ECO:0007669"/>
    <property type="project" value="UniProtKB-UniRule"/>
</dbReference>
<gene>
    <name evidence="11" type="ORF">RMAR1173_LOCUS4426</name>
</gene>
<evidence type="ECO:0000313" key="11">
    <source>
        <dbReference type="EMBL" id="CAD9670721.1"/>
    </source>
</evidence>
<comment type="function">
    <text evidence="8">Functions in the early steps of protein synthesis of a small number of specific mRNAs. Acts by directing the binding of methionyl-tRNAi to 40S ribosomal subunits. In contrast to the eIF-2 complex, it binds methionyl-tRNAi to 40S subunits in a codon-dependent manner, whereas the eIF-2 complex binds methionyl-tRNAi to 40S subunits in a GTP-dependent manner.</text>
</comment>
<feature type="region of interest" description="Disordered" evidence="9">
    <location>
        <begin position="446"/>
        <end position="603"/>
    </location>
</feature>
<dbReference type="GO" id="GO:0022627">
    <property type="term" value="C:cytosolic small ribosomal subunit"/>
    <property type="evidence" value="ECO:0007669"/>
    <property type="project" value="TreeGrafter"/>
</dbReference>
<dbReference type="PANTHER" id="PTHR13227:SF0">
    <property type="entry name" value="EUKARYOTIC TRANSLATION INITIATION FACTOR 2A"/>
    <property type="match status" value="1"/>
</dbReference>
<dbReference type="InterPro" id="IPR013979">
    <property type="entry name" value="TIF_beta_prop-like"/>
</dbReference>
<keyword evidence="7 8" id="KW-0648">Protein biosynthesis</keyword>
<keyword evidence="5" id="KW-0677">Repeat</keyword>
<evidence type="ECO:0000256" key="8">
    <source>
        <dbReference type="PIRNR" id="PIRNR017222"/>
    </source>
</evidence>
<feature type="compositionally biased region" description="Basic residues" evidence="9">
    <location>
        <begin position="533"/>
        <end position="545"/>
    </location>
</feature>
<comment type="similarity">
    <text evidence="1 8">Belongs to the WD repeat EIF2A family.</text>
</comment>
<evidence type="ECO:0000256" key="9">
    <source>
        <dbReference type="SAM" id="MobiDB-lite"/>
    </source>
</evidence>
<accession>A0A7S2W6T5</accession>
<keyword evidence="3 8" id="KW-0396">Initiation factor</keyword>
<dbReference type="GO" id="GO:0006417">
    <property type="term" value="P:regulation of translation"/>
    <property type="evidence" value="ECO:0007669"/>
    <property type="project" value="UniProtKB-KW"/>
</dbReference>
<dbReference type="PIRSF" id="PIRSF017222">
    <property type="entry name" value="eIF2A"/>
    <property type="match status" value="1"/>
</dbReference>
<protein>
    <recommendedName>
        <fullName evidence="2 8">Eukaryotic translation initiation factor 2A</fullName>
        <shortName evidence="8">eIF-2A</shortName>
    </recommendedName>
</protein>
<organism evidence="11">
    <name type="scientific">Rhizochromulina marina</name>
    <dbReference type="NCBI Taxonomy" id="1034831"/>
    <lineage>
        <taxon>Eukaryota</taxon>
        <taxon>Sar</taxon>
        <taxon>Stramenopiles</taxon>
        <taxon>Ochrophyta</taxon>
        <taxon>Dictyochophyceae</taxon>
        <taxon>Rhizochromulinales</taxon>
        <taxon>Rhizochromulina</taxon>
    </lineage>
</organism>